<evidence type="ECO:0000313" key="2">
    <source>
        <dbReference type="EMBL" id="QHT35218.1"/>
    </source>
</evidence>
<sequence>MELNRPLTEQLPDIQTGATNTINNVTESVSSSLKDFSTQSIGTTSEEFLNSNSMISKFAFLVLVLIVFIMLMNLGVFLINYILQPSKSPYVIKGLQPGNRTVRIPQDPKNSNAVTIYRSNNADKGIEFTWTVWINIDRLPDSPKNIFTKGFGGSQRGPSVSLKGNTDKTGSIIVGMDSVNASDANIIEIPNIPLGRWFNLAIRMQNKIMDVYVNGTVTKRYVFSSIPRQNFGDVIVGEFDGTLSDLRYFDSALNIFQLNNIAMAGPNLKSESKTLDTRFDYLSSLWYSPSK</sequence>
<feature type="transmembrane region" description="Helical" evidence="1">
    <location>
        <begin position="58"/>
        <end position="83"/>
    </location>
</feature>
<dbReference type="InterPro" id="IPR013320">
    <property type="entry name" value="ConA-like_dom_sf"/>
</dbReference>
<reference evidence="2" key="1">
    <citation type="journal article" date="2020" name="Nature">
        <title>Giant virus diversity and host interactions through global metagenomics.</title>
        <authorList>
            <person name="Schulz F."/>
            <person name="Roux S."/>
            <person name="Paez-Espino D."/>
            <person name="Jungbluth S."/>
            <person name="Walsh D.A."/>
            <person name="Denef V.J."/>
            <person name="McMahon K.D."/>
            <person name="Konstantinidis K.T."/>
            <person name="Eloe-Fadrosh E.A."/>
            <person name="Kyrpides N.C."/>
            <person name="Woyke T."/>
        </authorList>
    </citation>
    <scope>NUCLEOTIDE SEQUENCE</scope>
    <source>
        <strain evidence="2">GVMAG-M-3300009180-1</strain>
    </source>
</reference>
<protein>
    <recommendedName>
        <fullName evidence="3">LamG-like jellyroll fold domain-containing protein</fullName>
    </recommendedName>
</protein>
<name>A0A6C0F1E8_9ZZZZ</name>
<keyword evidence="1" id="KW-0472">Membrane</keyword>
<keyword evidence="1" id="KW-1133">Transmembrane helix</keyword>
<organism evidence="2">
    <name type="scientific">viral metagenome</name>
    <dbReference type="NCBI Taxonomy" id="1070528"/>
    <lineage>
        <taxon>unclassified sequences</taxon>
        <taxon>metagenomes</taxon>
        <taxon>organismal metagenomes</taxon>
    </lineage>
</organism>
<keyword evidence="1" id="KW-0812">Transmembrane</keyword>
<dbReference type="Pfam" id="PF13385">
    <property type="entry name" value="Laminin_G_3"/>
    <property type="match status" value="1"/>
</dbReference>
<evidence type="ECO:0008006" key="3">
    <source>
        <dbReference type="Google" id="ProtNLM"/>
    </source>
</evidence>
<evidence type="ECO:0000256" key="1">
    <source>
        <dbReference type="SAM" id="Phobius"/>
    </source>
</evidence>
<dbReference type="EMBL" id="MN739014">
    <property type="protein sequence ID" value="QHT35218.1"/>
    <property type="molecule type" value="Genomic_DNA"/>
</dbReference>
<dbReference type="AlphaFoldDB" id="A0A6C0F1E8"/>
<dbReference type="SUPFAM" id="SSF49899">
    <property type="entry name" value="Concanavalin A-like lectins/glucanases"/>
    <property type="match status" value="1"/>
</dbReference>
<accession>A0A6C0F1E8</accession>
<dbReference type="Gene3D" id="2.60.120.200">
    <property type="match status" value="1"/>
</dbReference>
<proteinExistence type="predicted"/>